<dbReference type="HOGENOM" id="CLU_2756954_0_0_6"/>
<dbReference type="PIR" id="A82859">
    <property type="entry name" value="A82859"/>
</dbReference>
<dbReference type="KEGG" id="xfa:XF_0018"/>
<dbReference type="EMBL" id="AE003849">
    <property type="protein sequence ID" value="AAF82831.1"/>
    <property type="molecule type" value="Genomic_DNA"/>
</dbReference>
<organism evidence="1 2">
    <name type="scientific">Xylella fastidiosa (strain 9a5c)</name>
    <dbReference type="NCBI Taxonomy" id="160492"/>
    <lineage>
        <taxon>Bacteria</taxon>
        <taxon>Pseudomonadati</taxon>
        <taxon>Pseudomonadota</taxon>
        <taxon>Gammaproteobacteria</taxon>
        <taxon>Lysobacterales</taxon>
        <taxon>Lysobacteraceae</taxon>
        <taxon>Xylella</taxon>
    </lineage>
</organism>
<protein>
    <submittedName>
        <fullName evidence="1">Uncharacterized protein</fullName>
    </submittedName>
</protein>
<gene>
    <name evidence="1" type="ordered locus">XF_0018</name>
</gene>
<accession>Q9PHC6</accession>
<reference evidence="1 2" key="1">
    <citation type="journal article" date="2000" name="Nature">
        <title>The genome sequence of the plant pathogen Xylella fastidiosa.</title>
        <authorList>
            <person name="Simpson A.J."/>
            <person name="Reinach F.C."/>
            <person name="Arruda P."/>
            <person name="Abreu F.A."/>
            <person name="Acencio M."/>
            <person name="Alvarenga R."/>
            <person name="Alves L.M."/>
            <person name="Araya J.E."/>
            <person name="Baia G.S."/>
            <person name="Baptista C.S."/>
            <person name="Barros M.H."/>
            <person name="Bonaccorsi E.D."/>
            <person name="Bordin S."/>
            <person name="Bove J.M."/>
            <person name="Briones M.R."/>
            <person name="Bueno M.R."/>
            <person name="Camargo A.A."/>
            <person name="Camargo L.E."/>
            <person name="Carraro D.M."/>
            <person name="Carrer H."/>
            <person name="Colauto N.B."/>
            <person name="Colombo C."/>
            <person name="Costa F.F."/>
            <person name="Costa M.C."/>
            <person name="Costa-Neto C.M."/>
            <person name="Coutinho L.L."/>
            <person name="Cristofani M."/>
            <person name="Dias-Neto E."/>
            <person name="Docena C."/>
            <person name="El-Dorry H."/>
            <person name="Facincani A.P."/>
            <person name="Ferreira A.J."/>
            <person name="Ferreira V.C."/>
            <person name="Ferro J.A."/>
            <person name="Fraga J.S."/>
            <person name="Franca S.C."/>
            <person name="Franco M.C."/>
            <person name="Frohme M."/>
            <person name="Furlan L.R."/>
            <person name="Garnier M."/>
            <person name="Goldman G.H."/>
            <person name="Goldman M.H."/>
            <person name="Gomes S.L."/>
            <person name="Gruber A."/>
            <person name="Ho P.L."/>
            <person name="Hoheisel J.D."/>
            <person name="Junqueira M.L."/>
            <person name="Kemper E.L."/>
            <person name="Kitajima J.P."/>
            <person name="Krieger J.E."/>
            <person name="Kuramae E.E."/>
            <person name="Laigret F."/>
            <person name="Lambais M.R."/>
            <person name="Leite L.C."/>
            <person name="Lemos E.G."/>
            <person name="Lemos M.V."/>
            <person name="Lopes S.A."/>
            <person name="Lopes C.R."/>
            <person name="Machado J.A."/>
            <person name="Machado M.A."/>
            <person name="Madeira A.M."/>
            <person name="Madeira H.M."/>
            <person name="Marino C.L."/>
            <person name="Marques M.V."/>
            <person name="Martins E.A."/>
            <person name="Martins E.M."/>
            <person name="Matsukuma A.Y."/>
            <person name="Menck C.F."/>
            <person name="Miracca E.C."/>
            <person name="Miyaki C.Y."/>
            <person name="Monteriro-Vitorello C.B."/>
            <person name="Moon D.H."/>
            <person name="Nagai M.A."/>
            <person name="Nascimento A.L."/>
            <person name="Netto L.E."/>
            <person name="Nhani A.Jr."/>
            <person name="Nobrega F.G."/>
            <person name="Nunes L.R."/>
            <person name="Oliveira M.A."/>
            <person name="de Oliveira M.C."/>
            <person name="de Oliveira R.C."/>
            <person name="Palmieri D.A."/>
            <person name="Paris A."/>
            <person name="Peixoto B.R."/>
            <person name="Pereira G.A."/>
            <person name="Pereira H.A.Jr."/>
            <person name="Pesquero J.B."/>
            <person name="Quaggio R.B."/>
            <person name="Roberto P.G."/>
            <person name="Rodrigues V."/>
            <person name="de M Rosa A.J."/>
            <person name="de Rosa V.E.Jr."/>
            <person name="de Sa R.G."/>
            <person name="Santelli R.V."/>
            <person name="Sawasaki H.E."/>
            <person name="da Silva A.C."/>
            <person name="da Silva A.M."/>
            <person name="da Silva F.R."/>
            <person name="da Silva W.A.Jr."/>
            <person name="da Silveira J.F."/>
            <person name="Silvestri M.L."/>
            <person name="Siqueira W.J."/>
            <person name="de Souza A.A."/>
            <person name="de Souza A.P."/>
            <person name="Terenzi M.F."/>
            <person name="Truffi D."/>
            <person name="Tsai S.M."/>
            <person name="Tsuhako M.H."/>
            <person name="Vallada H."/>
            <person name="Van Sluys M.A."/>
            <person name="Verjovski-Almeida S."/>
            <person name="Vettore A.L."/>
            <person name="Zago M.A."/>
            <person name="Zatz M."/>
            <person name="Meidanis J."/>
            <person name="Setubal J.C."/>
        </authorList>
    </citation>
    <scope>NUCLEOTIDE SEQUENCE [LARGE SCALE GENOMIC DNA]</scope>
    <source>
        <strain evidence="1 2">9a5c</strain>
    </source>
</reference>
<proteinExistence type="predicted"/>
<dbReference type="Proteomes" id="UP000000812">
    <property type="component" value="Chromosome"/>
</dbReference>
<evidence type="ECO:0000313" key="2">
    <source>
        <dbReference type="Proteomes" id="UP000000812"/>
    </source>
</evidence>
<name>Q9PHC6_XYLFA</name>
<sequence length="70" mass="7924">MQQRRRYTGIYPKHLNGRHNIISNQQSAISNQQSAISNQQSAISNQQSAISNMYPGFFITCICADKMMTT</sequence>
<dbReference type="AlphaFoldDB" id="Q9PHC6"/>
<evidence type="ECO:0000313" key="1">
    <source>
        <dbReference type="EMBL" id="AAF82831.1"/>
    </source>
</evidence>